<keyword evidence="4 5" id="KW-0472">Membrane</keyword>
<reference evidence="7 8" key="1">
    <citation type="journal article" date="2019" name="Int. J. Syst. Evol. Microbiol.">
        <title>The Global Catalogue of Microorganisms (GCM) 10K type strain sequencing project: providing services to taxonomists for standard genome sequencing and annotation.</title>
        <authorList>
            <consortium name="The Broad Institute Genomics Platform"/>
            <consortium name="The Broad Institute Genome Sequencing Center for Infectious Disease"/>
            <person name="Wu L."/>
            <person name="Ma J."/>
        </authorList>
    </citation>
    <scope>NUCLEOTIDE SEQUENCE [LARGE SCALE GENOMIC DNA]</scope>
    <source>
        <strain evidence="7 8">CGMCC 1.10593</strain>
    </source>
</reference>
<dbReference type="RefSeq" id="WP_256396675.1">
    <property type="nucleotide sequence ID" value="NZ_JANHDJ010000005.1"/>
</dbReference>
<evidence type="ECO:0000256" key="2">
    <source>
        <dbReference type="ARBA" id="ARBA00022692"/>
    </source>
</evidence>
<feature type="transmembrane region" description="Helical" evidence="5">
    <location>
        <begin position="105"/>
        <end position="133"/>
    </location>
</feature>
<gene>
    <name evidence="7" type="ORF">ACFSBW_07550</name>
</gene>
<evidence type="ECO:0000259" key="6">
    <source>
        <dbReference type="Pfam" id="PF00999"/>
    </source>
</evidence>
<dbReference type="Proteomes" id="UP001597052">
    <property type="component" value="Unassembled WGS sequence"/>
</dbReference>
<evidence type="ECO:0000256" key="1">
    <source>
        <dbReference type="ARBA" id="ARBA00004141"/>
    </source>
</evidence>
<dbReference type="GO" id="GO:0016020">
    <property type="term" value="C:membrane"/>
    <property type="evidence" value="ECO:0007669"/>
    <property type="project" value="UniProtKB-SubCell"/>
</dbReference>
<feature type="transmembrane region" description="Helical" evidence="5">
    <location>
        <begin position="239"/>
        <end position="267"/>
    </location>
</feature>
<dbReference type="Pfam" id="PF00999">
    <property type="entry name" value="Na_H_Exchanger"/>
    <property type="match status" value="1"/>
</dbReference>
<dbReference type="EMBL" id="JBHUDM010000002">
    <property type="protein sequence ID" value="MFD1641726.1"/>
    <property type="molecule type" value="Genomic_DNA"/>
</dbReference>
<dbReference type="PANTHER" id="PTHR31382">
    <property type="entry name" value="NA(+)/H(+) ANTIPORTER"/>
    <property type="match status" value="1"/>
</dbReference>
<organism evidence="7 8">
    <name type="scientific">Halohasta litorea</name>
    <dbReference type="NCBI Taxonomy" id="869891"/>
    <lineage>
        <taxon>Archaea</taxon>
        <taxon>Methanobacteriati</taxon>
        <taxon>Methanobacteriota</taxon>
        <taxon>Stenosarchaea group</taxon>
        <taxon>Halobacteria</taxon>
        <taxon>Halobacteriales</taxon>
        <taxon>Haloferacaceae</taxon>
        <taxon>Halohasta</taxon>
    </lineage>
</organism>
<dbReference type="AlphaFoldDB" id="A0ABD6D6X9"/>
<comment type="caution">
    <text evidence="7">The sequence shown here is derived from an EMBL/GenBank/DDBJ whole genome shotgun (WGS) entry which is preliminary data.</text>
</comment>
<feature type="transmembrane region" description="Helical" evidence="5">
    <location>
        <begin position="312"/>
        <end position="329"/>
    </location>
</feature>
<evidence type="ECO:0000256" key="5">
    <source>
        <dbReference type="SAM" id="Phobius"/>
    </source>
</evidence>
<evidence type="ECO:0000313" key="7">
    <source>
        <dbReference type="EMBL" id="MFD1641726.1"/>
    </source>
</evidence>
<accession>A0ABD6D6X9</accession>
<comment type="subcellular location">
    <subcellularLocation>
        <location evidence="1">Membrane</location>
        <topology evidence="1">Multi-pass membrane protein</topology>
    </subcellularLocation>
</comment>
<feature type="transmembrane region" description="Helical" evidence="5">
    <location>
        <begin position="376"/>
        <end position="399"/>
    </location>
</feature>
<sequence length="413" mass="44482">MSDLNIALALISGLLLVLDLSTGLLQSRQYLPSEPIMAVGFGIAIGPHGLDAFQLSTWADPLIVIEQAARLTVALAVTSIALRLPENYVRRRWKSMTALLGPGMVIMWLVSGLVTYAVLPVSFLVAMLVGAVITPTDPVLANSIVIGKTAERNIPKRIRYLLSAEAGANDGGAYPFVFLAILLVGESLRPALVEWSTQILLIEVVGAILLGALIGAVVGRLERWVSGEQYLEETSVFTITVALTLGVVGFVTLLGGNEILAVFAAGLAYNWQADPEDEAKEQRIEEVFNRLFTLPVFVLFGMVIPWSEWQALGWAGVALVVGILLLRRLPMMVAVSPAIDPLDRPAAMLFMGWFGPIGIAAVFYATLAVRETGIEAIWPIVTLVVAGSILAHGATGTLLTLRYGRLDDDADWW</sequence>
<name>A0ABD6D6X9_9EURY</name>
<keyword evidence="8" id="KW-1185">Reference proteome</keyword>
<feature type="domain" description="Cation/H+ exchanger transmembrane" evidence="6">
    <location>
        <begin position="28"/>
        <end position="398"/>
    </location>
</feature>
<feature type="transmembrane region" description="Helical" evidence="5">
    <location>
        <begin position="350"/>
        <end position="370"/>
    </location>
</feature>
<feature type="transmembrane region" description="Helical" evidence="5">
    <location>
        <begin position="171"/>
        <end position="188"/>
    </location>
</feature>
<dbReference type="InterPro" id="IPR006153">
    <property type="entry name" value="Cation/H_exchanger_TM"/>
</dbReference>
<keyword evidence="2 5" id="KW-0812">Transmembrane</keyword>
<feature type="transmembrane region" description="Helical" evidence="5">
    <location>
        <begin position="200"/>
        <end position="219"/>
    </location>
</feature>
<protein>
    <submittedName>
        <fullName evidence="7">Cation:proton antiporter</fullName>
    </submittedName>
</protein>
<feature type="transmembrane region" description="Helical" evidence="5">
    <location>
        <begin position="6"/>
        <end position="25"/>
    </location>
</feature>
<proteinExistence type="predicted"/>
<evidence type="ECO:0000256" key="3">
    <source>
        <dbReference type="ARBA" id="ARBA00022989"/>
    </source>
</evidence>
<dbReference type="PANTHER" id="PTHR31382:SF1">
    <property type="entry name" value="SODIUM ION_PROTON EXCHANGER (EUROFUNG)"/>
    <property type="match status" value="1"/>
</dbReference>
<evidence type="ECO:0000256" key="4">
    <source>
        <dbReference type="ARBA" id="ARBA00023136"/>
    </source>
</evidence>
<keyword evidence="3 5" id="KW-1133">Transmembrane helix</keyword>
<evidence type="ECO:0000313" key="8">
    <source>
        <dbReference type="Proteomes" id="UP001597052"/>
    </source>
</evidence>
<dbReference type="InterPro" id="IPR004712">
    <property type="entry name" value="Na+/H+_antiporter_fungi"/>
</dbReference>